<reference evidence="3 4" key="1">
    <citation type="journal article" date="2019" name="Sci. Rep.">
        <title>A multi-omics analysis of the grapevine pathogen Lasiodiplodia theobromae reveals that temperature affects the expression of virulence- and pathogenicity-related genes.</title>
        <authorList>
            <person name="Felix C."/>
            <person name="Meneses R."/>
            <person name="Goncalves M.F.M."/>
            <person name="Tilleman L."/>
            <person name="Duarte A.S."/>
            <person name="Jorrin-Novo J.V."/>
            <person name="Van de Peer Y."/>
            <person name="Deforce D."/>
            <person name="Van Nieuwerburgh F."/>
            <person name="Esteves A.C."/>
            <person name="Alves A."/>
        </authorList>
    </citation>
    <scope>NUCLEOTIDE SEQUENCE [LARGE SCALE GENOMIC DNA]</scope>
    <source>
        <strain evidence="3 4">LA-SOL3</strain>
    </source>
</reference>
<proteinExistence type="predicted"/>
<evidence type="ECO:0000313" key="3">
    <source>
        <dbReference type="EMBL" id="KAB2570085.1"/>
    </source>
</evidence>
<dbReference type="EMBL" id="VCHE01000152">
    <property type="protein sequence ID" value="KAB2570085.1"/>
    <property type="molecule type" value="Genomic_DNA"/>
</dbReference>
<accession>A0A5N5CXJ5</accession>
<name>A0A5N5CXJ5_9PEZI</name>
<comment type="caution">
    <text evidence="3">The sequence shown here is derived from an EMBL/GenBank/DDBJ whole genome shotgun (WGS) entry which is preliminary data.</text>
</comment>
<dbReference type="AlphaFoldDB" id="A0A5N5CXJ5"/>
<protein>
    <recommendedName>
        <fullName evidence="2">Prion-inhibition and propagation HeLo domain-containing protein</fullName>
    </recommendedName>
</protein>
<dbReference type="InterPro" id="IPR038305">
    <property type="entry name" value="HeLo_sf"/>
</dbReference>
<feature type="signal peptide" evidence="1">
    <location>
        <begin position="1"/>
        <end position="17"/>
    </location>
</feature>
<evidence type="ECO:0000256" key="1">
    <source>
        <dbReference type="SAM" id="SignalP"/>
    </source>
</evidence>
<dbReference type="Gene3D" id="1.20.120.1020">
    <property type="entry name" value="Prion-inhibition and propagation, HeLo domain"/>
    <property type="match status" value="1"/>
</dbReference>
<dbReference type="InterPro" id="IPR029498">
    <property type="entry name" value="HeLo_dom"/>
</dbReference>
<organism evidence="3 4">
    <name type="scientific">Lasiodiplodia theobromae</name>
    <dbReference type="NCBI Taxonomy" id="45133"/>
    <lineage>
        <taxon>Eukaryota</taxon>
        <taxon>Fungi</taxon>
        <taxon>Dikarya</taxon>
        <taxon>Ascomycota</taxon>
        <taxon>Pezizomycotina</taxon>
        <taxon>Dothideomycetes</taxon>
        <taxon>Dothideomycetes incertae sedis</taxon>
        <taxon>Botryosphaeriales</taxon>
        <taxon>Botryosphaeriaceae</taxon>
        <taxon>Lasiodiplodia</taxon>
    </lineage>
</organism>
<evidence type="ECO:0000259" key="2">
    <source>
        <dbReference type="Pfam" id="PF14479"/>
    </source>
</evidence>
<keyword evidence="1" id="KW-0732">Signal</keyword>
<sequence>MAKVALQLLDLLSTVMAQFNSIQLVQLFDQDFSVLQTKLYIIQVRLLLWSILAGLLTWDGKVAVLAIRDSGVATNLFREVLGLCELMRGEASKLKPNEITSIPIAPGRDISLPRQRLLSNLQAYVELYQAQLGIMPPSKLTFYKKDQFDEFVARVSQLIDHLENLLLQKSSMPAHLKELGTAESGVTSKKFLGELDRIVKGGETCLHAAVKAMMRQLPTDSGYESSAGLVSEEKKADDDTCSMHSILTNAPRIQLGMEGEEDLVSAFAVDLCQDMQINGRMGVELRLMLPRLHSLLKGFALRLQENARSMDERNAAELVRQQRE</sequence>
<dbReference type="Pfam" id="PF14479">
    <property type="entry name" value="HeLo"/>
    <property type="match status" value="1"/>
</dbReference>
<gene>
    <name evidence="3" type="ORF">DBV05_g11249</name>
</gene>
<keyword evidence="4" id="KW-1185">Reference proteome</keyword>
<feature type="chain" id="PRO_5024996154" description="Prion-inhibition and propagation HeLo domain-containing protein" evidence="1">
    <location>
        <begin position="18"/>
        <end position="324"/>
    </location>
</feature>
<feature type="domain" description="Prion-inhibition and propagation HeLo" evidence="2">
    <location>
        <begin position="8"/>
        <end position="169"/>
    </location>
</feature>
<evidence type="ECO:0000313" key="4">
    <source>
        <dbReference type="Proteomes" id="UP000325902"/>
    </source>
</evidence>
<dbReference type="OrthoDB" id="20872at2759"/>
<dbReference type="Proteomes" id="UP000325902">
    <property type="component" value="Unassembled WGS sequence"/>
</dbReference>